<keyword evidence="2" id="KW-1185">Reference proteome</keyword>
<protein>
    <submittedName>
        <fullName evidence="1">Uncharacterized protein</fullName>
    </submittedName>
</protein>
<organism evidence="1 2">
    <name type="scientific">Metschnikowia bicuspidata var. bicuspidata NRRL YB-4993</name>
    <dbReference type="NCBI Taxonomy" id="869754"/>
    <lineage>
        <taxon>Eukaryota</taxon>
        <taxon>Fungi</taxon>
        <taxon>Dikarya</taxon>
        <taxon>Ascomycota</taxon>
        <taxon>Saccharomycotina</taxon>
        <taxon>Pichiomycetes</taxon>
        <taxon>Metschnikowiaceae</taxon>
        <taxon>Metschnikowia</taxon>
    </lineage>
</organism>
<comment type="caution">
    <text evidence="1">The sequence shown here is derived from an EMBL/GenBank/DDBJ whole genome shotgun (WGS) entry which is preliminary data.</text>
</comment>
<accession>A0A1A0HGK1</accession>
<proteinExistence type="predicted"/>
<reference evidence="1 2" key="1">
    <citation type="submission" date="2016-05" db="EMBL/GenBank/DDBJ databases">
        <title>Comparative genomics of biotechnologically important yeasts.</title>
        <authorList>
            <consortium name="DOE Joint Genome Institute"/>
            <person name="Riley R."/>
            <person name="Haridas S."/>
            <person name="Wolfe K.H."/>
            <person name="Lopes M.R."/>
            <person name="Hittinger C.T."/>
            <person name="Goker M."/>
            <person name="Salamov A."/>
            <person name="Wisecaver J."/>
            <person name="Long T.M."/>
            <person name="Aerts A.L."/>
            <person name="Barry K."/>
            <person name="Choi C."/>
            <person name="Clum A."/>
            <person name="Coughlan A.Y."/>
            <person name="Deshpande S."/>
            <person name="Douglass A.P."/>
            <person name="Hanson S.J."/>
            <person name="Klenk H.-P."/>
            <person name="LaButti K."/>
            <person name="Lapidus A."/>
            <person name="Lindquist E."/>
            <person name="Lipzen A."/>
            <person name="Meier-kolthoff J.P."/>
            <person name="Ohm R.A."/>
            <person name="Otillar R.P."/>
            <person name="Pangilinan J."/>
            <person name="Peng Y."/>
            <person name="Rokas A."/>
            <person name="Rosa C.A."/>
            <person name="Scheuner C."/>
            <person name="Sibirny A.A."/>
            <person name="Slot J.C."/>
            <person name="Stielow J.B."/>
            <person name="Sun H."/>
            <person name="Kurtzman C.P."/>
            <person name="Blackwell M."/>
            <person name="Grigoriev I.V."/>
            <person name="Jeffries T.W."/>
        </authorList>
    </citation>
    <scope>NUCLEOTIDE SEQUENCE [LARGE SCALE GENOMIC DNA]</scope>
    <source>
        <strain evidence="1 2">NRRL YB-4993</strain>
    </source>
</reference>
<gene>
    <name evidence="1" type="ORF">METBIDRAFT_29550</name>
</gene>
<evidence type="ECO:0000313" key="1">
    <source>
        <dbReference type="EMBL" id="OBA23007.1"/>
    </source>
</evidence>
<dbReference type="GeneID" id="30028409"/>
<name>A0A1A0HGK1_9ASCO</name>
<feature type="non-terminal residue" evidence="1">
    <location>
        <position position="1"/>
    </location>
</feature>
<evidence type="ECO:0000313" key="2">
    <source>
        <dbReference type="Proteomes" id="UP000092555"/>
    </source>
</evidence>
<dbReference type="EMBL" id="LXTC01000001">
    <property type="protein sequence ID" value="OBA23007.1"/>
    <property type="molecule type" value="Genomic_DNA"/>
</dbReference>
<dbReference type="Proteomes" id="UP000092555">
    <property type="component" value="Unassembled WGS sequence"/>
</dbReference>
<sequence>ESAQAVWTSLLRLVQTHQSVARKCDLGLEVPAVCGIHLAGTISDDRVSGLCWQILPSLPA</sequence>
<dbReference type="AlphaFoldDB" id="A0A1A0HGK1"/>
<dbReference type="RefSeq" id="XP_018713488.1">
    <property type="nucleotide sequence ID" value="XM_018855433.1"/>
</dbReference>